<dbReference type="EMBL" id="JBBHLL010000354">
    <property type="protein sequence ID" value="KAK7805072.1"/>
    <property type="molecule type" value="Genomic_DNA"/>
</dbReference>
<evidence type="ECO:0000313" key="3">
    <source>
        <dbReference type="Proteomes" id="UP001488838"/>
    </source>
</evidence>
<feature type="compositionally biased region" description="Basic residues" evidence="1">
    <location>
        <begin position="9"/>
        <end position="19"/>
    </location>
</feature>
<evidence type="ECO:0000256" key="1">
    <source>
        <dbReference type="SAM" id="MobiDB-lite"/>
    </source>
</evidence>
<keyword evidence="3" id="KW-1185">Reference proteome</keyword>
<organism evidence="2 3">
    <name type="scientific">Myodes glareolus</name>
    <name type="common">Bank vole</name>
    <name type="synonym">Clethrionomys glareolus</name>
    <dbReference type="NCBI Taxonomy" id="447135"/>
    <lineage>
        <taxon>Eukaryota</taxon>
        <taxon>Metazoa</taxon>
        <taxon>Chordata</taxon>
        <taxon>Craniata</taxon>
        <taxon>Vertebrata</taxon>
        <taxon>Euteleostomi</taxon>
        <taxon>Mammalia</taxon>
        <taxon>Eutheria</taxon>
        <taxon>Euarchontoglires</taxon>
        <taxon>Glires</taxon>
        <taxon>Rodentia</taxon>
        <taxon>Myomorpha</taxon>
        <taxon>Muroidea</taxon>
        <taxon>Cricetidae</taxon>
        <taxon>Arvicolinae</taxon>
        <taxon>Myodes</taxon>
    </lineage>
</organism>
<protein>
    <submittedName>
        <fullName evidence="2">Uncharacterized protein</fullName>
    </submittedName>
</protein>
<gene>
    <name evidence="2" type="ORF">U0070_006478</name>
</gene>
<dbReference type="AlphaFoldDB" id="A0AAW0HSP2"/>
<dbReference type="Proteomes" id="UP001488838">
    <property type="component" value="Unassembled WGS sequence"/>
</dbReference>
<sequence length="175" mass="19122">MPGLAHQPRWLKSKGRRTLGRPVRGPKDDAQRGDLRMPNARTRRRPAQGPHDAQREDPTTLSRRTHAFTTCHPSGLGVHLIYGAGTLTKLLTLTLMPGCLDSAWSRDCRHELASVGVHPGRCLAGTRDGIAKMVKGQSSKWMSESSPLSTLPIDVADFSLQGHRFSILKTGSADL</sequence>
<accession>A0AAW0HSP2</accession>
<feature type="compositionally biased region" description="Basic and acidic residues" evidence="1">
    <location>
        <begin position="25"/>
        <end position="35"/>
    </location>
</feature>
<proteinExistence type="predicted"/>
<evidence type="ECO:0000313" key="2">
    <source>
        <dbReference type="EMBL" id="KAK7805072.1"/>
    </source>
</evidence>
<comment type="caution">
    <text evidence="2">The sequence shown here is derived from an EMBL/GenBank/DDBJ whole genome shotgun (WGS) entry which is preliminary data.</text>
</comment>
<name>A0AAW0HSP2_MYOGA</name>
<reference evidence="2 3" key="1">
    <citation type="journal article" date="2023" name="bioRxiv">
        <title>Conserved and derived expression patterns and positive selection on dental genes reveal complex evolutionary context of ever-growing rodent molars.</title>
        <authorList>
            <person name="Calamari Z.T."/>
            <person name="Song A."/>
            <person name="Cohen E."/>
            <person name="Akter M."/>
            <person name="Roy R.D."/>
            <person name="Hallikas O."/>
            <person name="Christensen M.M."/>
            <person name="Li P."/>
            <person name="Marangoni P."/>
            <person name="Jernvall J."/>
            <person name="Klein O.D."/>
        </authorList>
    </citation>
    <scope>NUCLEOTIDE SEQUENCE [LARGE SCALE GENOMIC DNA]</scope>
    <source>
        <strain evidence="2">V071</strain>
    </source>
</reference>
<feature type="region of interest" description="Disordered" evidence="1">
    <location>
        <begin position="1"/>
        <end position="62"/>
    </location>
</feature>